<keyword evidence="4" id="KW-1185">Reference proteome</keyword>
<dbReference type="AlphaFoldDB" id="A0A175VYX4"/>
<accession>A0A175VYX4</accession>
<sequence>MDPFSTAAGIIAVIQIADMVVSLCKCYLEAANDAPSDLRLILVETSTMKTVLESLSFLCSRDIKEIRNDMLHLRTALTESQEREFYNWLRRTDPCKLHHQACIRYESGTGDWVLRSDEWQNWQAGRHRCLWVHGIPGAGKTILASHIAKALDEQCRRATTKMTSVYYYCNFSNNQDESVPFLRWTIDQLCRKADMIPDCLYDLFRVGVEPSLPMLLQAFAAILQGFDSVYIVLDALDESTPSGELLHVVQHLVTDSRLEKVHLFATSRQYVHIEDVMRPISTPVSMQNPLLDEDIRLFVQARFRENKWLKVWPPDVQQETVETLSAKAKGMFRWVVCQIEVLQRLTPNRAIILKALDTLPRTLDETYERVLLGIPEEARRFVHTAIKLIHGHRSVHCKNPASYILLDMIRRSVASSPPEIDYRYDEDLLREFCGCLISVGHESRSEGVCSGGDKGPLTWTITTASFAHYTVCEFLESRRIQEGPARFFAVDKNAAELEYSNLIVTAALGVRSISPDCIREDPSFKEGCLLAQVGFSEEYGFDFLPEDHFPDFFAEDRFFDFLAEDCFLEGGSRLVQLMLDGDPDFYYIFSSALHAPKVASGRKDLEPNDPGDPRTLLLHLLDTARLHYPILRRVAAWTHSQAPYLQYYYEDYSCPMFWISEEDKDAMREFLHNMPRGLTN</sequence>
<comment type="caution">
    <text evidence="3">The sequence shown here is derived from an EMBL/GenBank/DDBJ whole genome shotgun (WGS) entry which is preliminary data.</text>
</comment>
<dbReference type="PROSITE" id="PS50837">
    <property type="entry name" value="NACHT"/>
    <property type="match status" value="1"/>
</dbReference>
<organism evidence="3 4">
    <name type="scientific">Madurella mycetomatis</name>
    <dbReference type="NCBI Taxonomy" id="100816"/>
    <lineage>
        <taxon>Eukaryota</taxon>
        <taxon>Fungi</taxon>
        <taxon>Dikarya</taxon>
        <taxon>Ascomycota</taxon>
        <taxon>Pezizomycotina</taxon>
        <taxon>Sordariomycetes</taxon>
        <taxon>Sordariomycetidae</taxon>
        <taxon>Sordariales</taxon>
        <taxon>Sordariales incertae sedis</taxon>
        <taxon>Madurella</taxon>
    </lineage>
</organism>
<dbReference type="VEuPathDB" id="FungiDB:MMYC01_206642"/>
<dbReference type="SUPFAM" id="SSF52540">
    <property type="entry name" value="P-loop containing nucleoside triphosphate hydrolases"/>
    <property type="match status" value="1"/>
</dbReference>
<name>A0A175VYX4_9PEZI</name>
<dbReference type="STRING" id="100816.A0A175VYX4"/>
<protein>
    <submittedName>
        <fullName evidence="3">Vegetative incompatibility protein HET-E-1</fullName>
    </submittedName>
</protein>
<keyword evidence="1" id="KW-0677">Repeat</keyword>
<dbReference type="InterPro" id="IPR007111">
    <property type="entry name" value="NACHT_NTPase"/>
</dbReference>
<dbReference type="InterPro" id="IPR027417">
    <property type="entry name" value="P-loop_NTPase"/>
</dbReference>
<dbReference type="Gene3D" id="3.40.50.300">
    <property type="entry name" value="P-loop containing nucleotide triphosphate hydrolases"/>
    <property type="match status" value="1"/>
</dbReference>
<dbReference type="OrthoDB" id="194358at2759"/>
<dbReference type="Pfam" id="PF24883">
    <property type="entry name" value="NPHP3_N"/>
    <property type="match status" value="1"/>
</dbReference>
<evidence type="ECO:0000313" key="3">
    <source>
        <dbReference type="EMBL" id="KXX76563.1"/>
    </source>
</evidence>
<evidence type="ECO:0000259" key="2">
    <source>
        <dbReference type="PROSITE" id="PS50837"/>
    </source>
</evidence>
<dbReference type="EMBL" id="LCTW02000204">
    <property type="protein sequence ID" value="KXX76563.1"/>
    <property type="molecule type" value="Genomic_DNA"/>
</dbReference>
<feature type="domain" description="NACHT" evidence="2">
    <location>
        <begin position="128"/>
        <end position="268"/>
    </location>
</feature>
<evidence type="ECO:0000256" key="1">
    <source>
        <dbReference type="ARBA" id="ARBA00022737"/>
    </source>
</evidence>
<dbReference type="Proteomes" id="UP000078237">
    <property type="component" value="Unassembled WGS sequence"/>
</dbReference>
<reference evidence="3 4" key="1">
    <citation type="journal article" date="2016" name="Genome Announc.">
        <title>Genome Sequence of Madurella mycetomatis mm55, Isolated from a Human Mycetoma Case in Sudan.</title>
        <authorList>
            <person name="Smit S."/>
            <person name="Derks M.F."/>
            <person name="Bervoets S."/>
            <person name="Fahal A."/>
            <person name="van Leeuwen W."/>
            <person name="van Belkum A."/>
            <person name="van de Sande W.W."/>
        </authorList>
    </citation>
    <scope>NUCLEOTIDE SEQUENCE [LARGE SCALE GENOMIC DNA]</scope>
    <source>
        <strain evidence="4">mm55</strain>
    </source>
</reference>
<gene>
    <name evidence="3" type="ORF">MMYC01_206642</name>
</gene>
<dbReference type="InterPro" id="IPR056884">
    <property type="entry name" value="NPHP3-like_N"/>
</dbReference>
<proteinExistence type="predicted"/>
<dbReference type="PANTHER" id="PTHR10039">
    <property type="entry name" value="AMELOGENIN"/>
    <property type="match status" value="1"/>
</dbReference>
<dbReference type="PANTHER" id="PTHR10039:SF16">
    <property type="entry name" value="GPI INOSITOL-DEACYLASE"/>
    <property type="match status" value="1"/>
</dbReference>
<evidence type="ECO:0000313" key="4">
    <source>
        <dbReference type="Proteomes" id="UP000078237"/>
    </source>
</evidence>